<comment type="catalytic activity">
    <reaction evidence="1">
        <text>[protein]-peptidylproline (omega=180) = [protein]-peptidylproline (omega=0)</text>
        <dbReference type="Rhea" id="RHEA:16237"/>
        <dbReference type="Rhea" id="RHEA-COMP:10747"/>
        <dbReference type="Rhea" id="RHEA-COMP:10748"/>
        <dbReference type="ChEBI" id="CHEBI:83833"/>
        <dbReference type="ChEBI" id="CHEBI:83834"/>
        <dbReference type="EC" id="5.2.1.8"/>
    </reaction>
</comment>
<evidence type="ECO:0000313" key="4">
    <source>
        <dbReference type="EMBL" id="KAF6004274.1"/>
    </source>
</evidence>
<evidence type="ECO:0000259" key="3">
    <source>
        <dbReference type="PROSITE" id="PS50059"/>
    </source>
</evidence>
<dbReference type="OrthoDB" id="3654at2759"/>
<dbReference type="Gene3D" id="3.10.50.40">
    <property type="match status" value="1"/>
</dbReference>
<keyword evidence="1" id="KW-0697">Rotamase</keyword>
<sequence>MFVVCVFTRESVVRKWYPSRSISSYVLSFGRLYRSRSVEWGTRWRTRTSRPPMRSARRTCECLSGNKPDSHKDPAEISKFGSIYIILWSILALYLPIEAGYAVASAPVETSPPAAPLEAAPYLKQGRPAETNSERLSLNRDSTVEHRAARDASGTLVPLDIIQLRGPTEPGSPPVQRRDAVLVRYVARLEDGTIIEDKRRNKAPVLFRAGTATLPAAVDLGVEGMRVGEERRIRVRARDNFHGVNLRLGAAATVPRDGVLFYDVGVGRDQSVLMNLSYRMVQNRDGFQATTSEASVQHAFMHHTVQ</sequence>
<dbReference type="AlphaFoldDB" id="A0A7J7INY8"/>
<gene>
    <name evidence="4" type="ORF">F1559_004611</name>
</gene>
<feature type="domain" description="PPIase FKBP-type" evidence="3">
    <location>
        <begin position="178"/>
        <end position="264"/>
    </location>
</feature>
<reference evidence="4 5" key="1">
    <citation type="journal article" date="2020" name="J. Phycol.">
        <title>Comparative genome analysis reveals Cyanidiococcus gen. nov., a new extremophilic red algal genus sister to Cyanidioschyzon (Cyanidioschyzonaceae, Rhodophyta).</title>
        <authorList>
            <person name="Liu S.-L."/>
            <person name="Chiang Y.-R."/>
            <person name="Yoon H.S."/>
            <person name="Fu H.-Y."/>
        </authorList>
    </citation>
    <scope>NUCLEOTIDE SEQUENCE [LARGE SCALE GENOMIC DNA]</scope>
    <source>
        <strain evidence="4 5">THAL066</strain>
    </source>
</reference>
<comment type="caution">
    <text evidence="4">The sequence shown here is derived from an EMBL/GenBank/DDBJ whole genome shotgun (WGS) entry which is preliminary data.</text>
</comment>
<evidence type="ECO:0000256" key="2">
    <source>
        <dbReference type="SAM" id="MobiDB-lite"/>
    </source>
</evidence>
<dbReference type="GO" id="GO:0003755">
    <property type="term" value="F:peptidyl-prolyl cis-trans isomerase activity"/>
    <property type="evidence" value="ECO:0007669"/>
    <property type="project" value="UniProtKB-KW"/>
</dbReference>
<protein>
    <recommendedName>
        <fullName evidence="1">peptidylprolyl isomerase</fullName>
        <ecNumber evidence="1">5.2.1.8</ecNumber>
    </recommendedName>
</protein>
<dbReference type="EMBL" id="VWRR01000004">
    <property type="protein sequence ID" value="KAF6004274.1"/>
    <property type="molecule type" value="Genomic_DNA"/>
</dbReference>
<dbReference type="Proteomes" id="UP000530660">
    <property type="component" value="Unassembled WGS sequence"/>
</dbReference>
<feature type="region of interest" description="Disordered" evidence="2">
    <location>
        <begin position="127"/>
        <end position="149"/>
    </location>
</feature>
<dbReference type="InterPro" id="IPR001179">
    <property type="entry name" value="PPIase_FKBP_dom"/>
</dbReference>
<accession>A0A7J7INY8</accession>
<dbReference type="PROSITE" id="PS50059">
    <property type="entry name" value="FKBP_PPIASE"/>
    <property type="match status" value="1"/>
</dbReference>
<name>A0A7J7INY8_9RHOD</name>
<keyword evidence="5" id="KW-1185">Reference proteome</keyword>
<dbReference type="SUPFAM" id="SSF54534">
    <property type="entry name" value="FKBP-like"/>
    <property type="match status" value="1"/>
</dbReference>
<dbReference type="EC" id="5.2.1.8" evidence="1"/>
<evidence type="ECO:0000313" key="5">
    <source>
        <dbReference type="Proteomes" id="UP000530660"/>
    </source>
</evidence>
<dbReference type="Pfam" id="PF00254">
    <property type="entry name" value="FKBP_C"/>
    <property type="match status" value="1"/>
</dbReference>
<dbReference type="InterPro" id="IPR046357">
    <property type="entry name" value="PPIase_dom_sf"/>
</dbReference>
<evidence type="ECO:0000256" key="1">
    <source>
        <dbReference type="PROSITE-ProRule" id="PRU00277"/>
    </source>
</evidence>
<keyword evidence="1" id="KW-0413">Isomerase</keyword>
<organism evidence="4 5">
    <name type="scientific">Cyanidiococcus yangmingshanensis</name>
    <dbReference type="NCBI Taxonomy" id="2690220"/>
    <lineage>
        <taxon>Eukaryota</taxon>
        <taxon>Rhodophyta</taxon>
        <taxon>Bangiophyceae</taxon>
        <taxon>Cyanidiales</taxon>
        <taxon>Cyanidiaceae</taxon>
        <taxon>Cyanidiococcus</taxon>
    </lineage>
</organism>
<feature type="compositionally biased region" description="Polar residues" evidence="2">
    <location>
        <begin position="130"/>
        <end position="141"/>
    </location>
</feature>
<proteinExistence type="predicted"/>